<name>A0A0N1P1L2_9EURO</name>
<protein>
    <recommendedName>
        <fullName evidence="4">Transmembrane protein</fullName>
    </recommendedName>
</protein>
<comment type="caution">
    <text evidence="2">The sequence shown here is derived from an EMBL/GenBank/DDBJ whole genome shotgun (WGS) entry which is preliminary data.</text>
</comment>
<feature type="transmembrane region" description="Helical" evidence="1">
    <location>
        <begin position="394"/>
        <end position="416"/>
    </location>
</feature>
<gene>
    <name evidence="2" type="ORF">AB675_2625</name>
</gene>
<keyword evidence="3" id="KW-1185">Reference proteome</keyword>
<sequence>MTRQSTFEQKSRKIEEVENRIKRHWYPVLLAAIAMDLLLLVAFFYIVYEADYYNVSKSGYLWRSCIIIFAPLLLVLLMLFWPYSEEWTKRRDAFSMRKSSRRWRDIVNILNAAACFVFVLAYLLLSAIPKYNAPTWQTSIDVAAVMPVPAIAMIVLENDDLLSPARFANETYDGVPIGLPAFVSSTNVTNNLTYTGPPALYRQQEVLPASIVNLSIDAIVSNSTIVQPTVGTPLQAGIYGTVLLQYDKDVFDARRRNSTGVAPTMILSAFDPRLSLAEVALCSIVQTSLVNAFAQNNFQMTVSQLKDPRSKMVRPTVMDPICERAYHLLETANPPIANYDLRLTSSQTTNGNFSEECVIGQTPDQTCMGGFSLVYSSQFVTTQISVPGKSKQDIWIDCGAIVGAVQFFAWFLFVFFQE</sequence>
<evidence type="ECO:0000256" key="1">
    <source>
        <dbReference type="SAM" id="Phobius"/>
    </source>
</evidence>
<dbReference type="GeneID" id="28734493"/>
<keyword evidence="1" id="KW-1133">Transmembrane helix</keyword>
<proteinExistence type="predicted"/>
<dbReference type="AlphaFoldDB" id="A0A0N1P1L2"/>
<evidence type="ECO:0008006" key="4">
    <source>
        <dbReference type="Google" id="ProtNLM"/>
    </source>
</evidence>
<reference evidence="2 3" key="1">
    <citation type="submission" date="2015-06" db="EMBL/GenBank/DDBJ databases">
        <title>Draft genome of the ant-associated black yeast Phialophora attae CBS 131958.</title>
        <authorList>
            <person name="Moreno L.F."/>
            <person name="Stielow B.J."/>
            <person name="de Hoog S."/>
            <person name="Vicente V.A."/>
            <person name="Weiss V.A."/>
            <person name="de Vries M."/>
            <person name="Cruz L.M."/>
            <person name="Souza E.M."/>
        </authorList>
    </citation>
    <scope>NUCLEOTIDE SEQUENCE [LARGE SCALE GENOMIC DNA]</scope>
    <source>
        <strain evidence="2 3">CBS 131958</strain>
    </source>
</reference>
<feature type="transmembrane region" description="Helical" evidence="1">
    <location>
        <begin position="60"/>
        <end position="84"/>
    </location>
</feature>
<dbReference type="EMBL" id="LFJN01000002">
    <property type="protein sequence ID" value="KPI45040.1"/>
    <property type="molecule type" value="Genomic_DNA"/>
</dbReference>
<dbReference type="VEuPathDB" id="FungiDB:AB675_2625"/>
<feature type="transmembrane region" description="Helical" evidence="1">
    <location>
        <begin position="28"/>
        <end position="48"/>
    </location>
</feature>
<evidence type="ECO:0000313" key="3">
    <source>
        <dbReference type="Proteomes" id="UP000038010"/>
    </source>
</evidence>
<dbReference type="OrthoDB" id="5430498at2759"/>
<dbReference type="Proteomes" id="UP000038010">
    <property type="component" value="Unassembled WGS sequence"/>
</dbReference>
<dbReference type="RefSeq" id="XP_018005003.1">
    <property type="nucleotide sequence ID" value="XM_018142613.1"/>
</dbReference>
<keyword evidence="1" id="KW-0472">Membrane</keyword>
<evidence type="ECO:0000313" key="2">
    <source>
        <dbReference type="EMBL" id="KPI45040.1"/>
    </source>
</evidence>
<keyword evidence="1" id="KW-0812">Transmembrane</keyword>
<organism evidence="2 3">
    <name type="scientific">Cyphellophora attinorum</name>
    <dbReference type="NCBI Taxonomy" id="1664694"/>
    <lineage>
        <taxon>Eukaryota</taxon>
        <taxon>Fungi</taxon>
        <taxon>Dikarya</taxon>
        <taxon>Ascomycota</taxon>
        <taxon>Pezizomycotina</taxon>
        <taxon>Eurotiomycetes</taxon>
        <taxon>Chaetothyriomycetidae</taxon>
        <taxon>Chaetothyriales</taxon>
        <taxon>Cyphellophoraceae</taxon>
        <taxon>Cyphellophora</taxon>
    </lineage>
</organism>
<accession>A0A0N1P1L2</accession>
<feature type="transmembrane region" description="Helical" evidence="1">
    <location>
        <begin position="105"/>
        <end position="124"/>
    </location>
</feature>